<evidence type="ECO:0000256" key="3">
    <source>
        <dbReference type="PROSITE-ProRule" id="PRU00339"/>
    </source>
</evidence>
<keyword evidence="1" id="KW-0677">Repeat</keyword>
<evidence type="ECO:0000256" key="1">
    <source>
        <dbReference type="ARBA" id="ARBA00022737"/>
    </source>
</evidence>
<dbReference type="PROSITE" id="PS50005">
    <property type="entry name" value="TPR"/>
    <property type="match status" value="3"/>
</dbReference>
<dbReference type="PANTHER" id="PTHR45641:SF19">
    <property type="entry name" value="NEPHROCYSTIN-3"/>
    <property type="match status" value="1"/>
</dbReference>
<dbReference type="SUPFAM" id="SSF48452">
    <property type="entry name" value="TPR-like"/>
    <property type="match status" value="2"/>
</dbReference>
<sequence length="612" mass="68083">MPPPGINTDGVSAGAIRSFLQGLETAFPEKHKDMTTQEACVEFVVPQTEEKQCAYIDVMRDQNASDDVRPATVFVSHAWRYKIVDVLTTLLEFAEEEESKHGRKTHFWFDLFMNNQHQNVTANLPQEWWSTTFKESIASIGKVLLVLTPWNNPVPLTRAWCLWEIFCSISQPEVELEIRLPSAQTPALKQAVLHDFEAVVNMLVEVQAEKAEAWKAEDRDMIFGAIRASVGFPALNKVVKDQMRQWCLATVHAFVDEAEAAFSRDTAAQKQGQRPSSEALEPSALAQLCGQVGTVMTKFGAHEKAIAFYKRDLELTLRAVGEDHENTGITLNNLGNAHMSRHELGEAAQCFRRAAKIWSKVLGPTHARVGAACNNLGSVYKTMNDVDTAMTWYRRALDIRMSALGEEHPETAATIDNMGSCHQSMQNYDAAIACFVRALKIKTKLLGAAHPETAITYNNLGSALEGKGDTDQAIEYYLKALRVKQDTYGAEHPSTAITHGNLGNSYASKGDFGQAVSHLETALRVFTVTVGASHPHAALVAKNLGIVRQWQQQQQQHTGDEPPVSSSSRRQEDVSRQQLLLRFLLTSLQHQARVDDIVQQQRLLMRFLGVHA</sequence>
<keyword evidence="2 3" id="KW-0802">TPR repeat</keyword>
<dbReference type="eggNOG" id="KOG1840">
    <property type="taxonomic scope" value="Eukaryota"/>
</dbReference>
<name>F2UKM9_SALR5</name>
<feature type="repeat" description="TPR" evidence="3">
    <location>
        <begin position="454"/>
        <end position="487"/>
    </location>
</feature>
<keyword evidence="6" id="KW-1185">Reference proteome</keyword>
<dbReference type="Gene3D" id="1.25.40.10">
    <property type="entry name" value="Tetratricopeptide repeat domain"/>
    <property type="match status" value="2"/>
</dbReference>
<evidence type="ECO:0000256" key="4">
    <source>
        <dbReference type="SAM" id="MobiDB-lite"/>
    </source>
</evidence>
<feature type="repeat" description="TPR" evidence="3">
    <location>
        <begin position="370"/>
        <end position="403"/>
    </location>
</feature>
<gene>
    <name evidence="5" type="ORF">PTSG_08770</name>
</gene>
<dbReference type="OrthoDB" id="410679at2759"/>
<protein>
    <submittedName>
        <fullName evidence="5">Uncharacterized protein</fullName>
    </submittedName>
</protein>
<dbReference type="GeneID" id="16070707"/>
<dbReference type="Proteomes" id="UP000007799">
    <property type="component" value="Unassembled WGS sequence"/>
</dbReference>
<dbReference type="Pfam" id="PF13424">
    <property type="entry name" value="TPR_12"/>
    <property type="match status" value="3"/>
</dbReference>
<proteinExistence type="predicted"/>
<accession>F2UKM9</accession>
<dbReference type="RefSeq" id="XP_004990154.1">
    <property type="nucleotide sequence ID" value="XM_004990097.1"/>
</dbReference>
<dbReference type="InterPro" id="IPR019734">
    <property type="entry name" value="TPR_rpt"/>
</dbReference>
<dbReference type="InParanoid" id="F2UKM9"/>
<evidence type="ECO:0000313" key="5">
    <source>
        <dbReference type="EMBL" id="EGD77678.1"/>
    </source>
</evidence>
<evidence type="ECO:0000256" key="2">
    <source>
        <dbReference type="ARBA" id="ARBA00022803"/>
    </source>
</evidence>
<feature type="region of interest" description="Disordered" evidence="4">
    <location>
        <begin position="551"/>
        <end position="571"/>
    </location>
</feature>
<dbReference type="AlphaFoldDB" id="F2UKM9"/>
<evidence type="ECO:0000313" key="6">
    <source>
        <dbReference type="Proteomes" id="UP000007799"/>
    </source>
</evidence>
<organism evidence="6">
    <name type="scientific">Salpingoeca rosetta (strain ATCC 50818 / BSB-021)</name>
    <dbReference type="NCBI Taxonomy" id="946362"/>
    <lineage>
        <taxon>Eukaryota</taxon>
        <taxon>Choanoflagellata</taxon>
        <taxon>Craspedida</taxon>
        <taxon>Salpingoecidae</taxon>
        <taxon>Salpingoeca</taxon>
    </lineage>
</organism>
<dbReference type="STRING" id="946362.F2UKM9"/>
<dbReference type="InterPro" id="IPR011990">
    <property type="entry name" value="TPR-like_helical_dom_sf"/>
</dbReference>
<reference evidence="5" key="1">
    <citation type="submission" date="2009-08" db="EMBL/GenBank/DDBJ databases">
        <title>Annotation of Salpingoeca rosetta.</title>
        <authorList>
            <consortium name="The Broad Institute Genome Sequencing Platform"/>
            <person name="Russ C."/>
            <person name="Cuomo C."/>
            <person name="Burger G."/>
            <person name="Gray M.W."/>
            <person name="Holland P.W.H."/>
            <person name="King N."/>
            <person name="Lang F.B.F."/>
            <person name="Roger A.J."/>
            <person name="Ruiz-Trillo I."/>
            <person name="Young S.K."/>
            <person name="Zeng Q."/>
            <person name="Gargeya S."/>
            <person name="Alvarado L."/>
            <person name="Berlin A."/>
            <person name="Chapman S.B."/>
            <person name="Chen Z."/>
            <person name="Freedman E."/>
            <person name="Gellesch M."/>
            <person name="Goldberg J."/>
            <person name="Griggs A."/>
            <person name="Gujja S."/>
            <person name="Heilman E."/>
            <person name="Heiman D."/>
            <person name="Howarth C."/>
            <person name="Mehta T."/>
            <person name="Neiman D."/>
            <person name="Pearson M."/>
            <person name="Roberts A."/>
            <person name="Saif S."/>
            <person name="Shea T."/>
            <person name="Shenoy N."/>
            <person name="Sisk P."/>
            <person name="Stolte C."/>
            <person name="Sykes S."/>
            <person name="White J."/>
            <person name="Yandava C."/>
            <person name="Haas B."/>
            <person name="Nusbaum C."/>
            <person name="Birren B."/>
        </authorList>
    </citation>
    <scope>NUCLEOTIDE SEQUENCE [LARGE SCALE GENOMIC DNA]</scope>
    <source>
        <strain evidence="5">ATCC 50818</strain>
    </source>
</reference>
<dbReference type="EMBL" id="GL832979">
    <property type="protein sequence ID" value="EGD77678.1"/>
    <property type="molecule type" value="Genomic_DNA"/>
</dbReference>
<dbReference type="KEGG" id="sre:PTSG_08770"/>
<dbReference type="SMART" id="SM00028">
    <property type="entry name" value="TPR"/>
    <property type="match status" value="5"/>
</dbReference>
<dbReference type="OMA" id="LETYAMA"/>
<dbReference type="PANTHER" id="PTHR45641">
    <property type="entry name" value="TETRATRICOPEPTIDE REPEAT PROTEIN (AFU_ORTHOLOGUE AFUA_6G03870)"/>
    <property type="match status" value="1"/>
</dbReference>
<feature type="repeat" description="TPR" evidence="3">
    <location>
        <begin position="412"/>
        <end position="445"/>
    </location>
</feature>